<dbReference type="PANTHER" id="PTHR45277">
    <property type="entry name" value="EXPRESSED PROTEIN"/>
    <property type="match status" value="1"/>
</dbReference>
<keyword evidence="3" id="KW-1185">Reference proteome</keyword>
<dbReference type="GeneID" id="105032658"/>
<protein>
    <submittedName>
        <fullName evidence="4">Uncharacterized protein LOC105032658</fullName>
    </submittedName>
</protein>
<dbReference type="KEGG" id="egu:105032658"/>
<keyword evidence="1" id="KW-1133">Transmembrane helix</keyword>
<feature type="transmembrane region" description="Helical" evidence="1">
    <location>
        <begin position="120"/>
        <end position="145"/>
    </location>
</feature>
<dbReference type="AlphaFoldDB" id="A0A6I9QA15"/>
<dbReference type="CDD" id="cd02440">
    <property type="entry name" value="AdoMet_MTases"/>
    <property type="match status" value="1"/>
</dbReference>
<dbReference type="RefSeq" id="XP_010905461.2">
    <property type="nucleotide sequence ID" value="XM_010907159.3"/>
</dbReference>
<keyword evidence="1" id="KW-0812">Transmembrane</keyword>
<sequence>MQMKKEGEWGAVWWDWTAGGRRRWRRSGELEREGSIRGGIGGHWNSGIVGMSMGKAAAGGRDWTQLYAIYGTDEWQTVAFLALHAALFASLSLLLLFYFPHFLTFLHALAPAAPLPAIRFAAGFAGSVAALSALCLLYATGDVLYSSLALRWEMAQRMVAAVPDWSAVRTALDVGCGRGMLLNAVAMQMKKEGSGGRVVGLDGRRETAVAALRRARVEGVQEYVTCREGDARRLPFADGYFDIVVSAVHLSGLGRRASGKSPAAAAAERGRGLGEMVRVLKPGGMGVVWDLVCGPEYAQRLREMRMEDVRVSDRVTAYMVRSHIVSFRKPLDSAAGMESPLPLDWRANIC</sequence>
<dbReference type="InterPro" id="IPR029063">
    <property type="entry name" value="SAM-dependent_MTases_sf"/>
</dbReference>
<organism evidence="3 4">
    <name type="scientific">Elaeis guineensis var. tenera</name>
    <name type="common">Oil palm</name>
    <dbReference type="NCBI Taxonomy" id="51953"/>
    <lineage>
        <taxon>Eukaryota</taxon>
        <taxon>Viridiplantae</taxon>
        <taxon>Streptophyta</taxon>
        <taxon>Embryophyta</taxon>
        <taxon>Tracheophyta</taxon>
        <taxon>Spermatophyta</taxon>
        <taxon>Magnoliopsida</taxon>
        <taxon>Liliopsida</taxon>
        <taxon>Arecaceae</taxon>
        <taxon>Arecoideae</taxon>
        <taxon>Cocoseae</taxon>
        <taxon>Elaeidinae</taxon>
        <taxon>Elaeis</taxon>
    </lineage>
</organism>
<proteinExistence type="predicted"/>
<dbReference type="Proteomes" id="UP000504607">
    <property type="component" value="Chromosome 1"/>
</dbReference>
<feature type="domain" description="Methyltransferase type 11" evidence="2">
    <location>
        <begin position="172"/>
        <end position="285"/>
    </location>
</feature>
<evidence type="ECO:0000256" key="1">
    <source>
        <dbReference type="SAM" id="Phobius"/>
    </source>
</evidence>
<name>A0A6I9QA15_ELAGV</name>
<dbReference type="SUPFAM" id="SSF53335">
    <property type="entry name" value="S-adenosyl-L-methionine-dependent methyltransferases"/>
    <property type="match status" value="1"/>
</dbReference>
<dbReference type="GO" id="GO:0008757">
    <property type="term" value="F:S-adenosylmethionine-dependent methyltransferase activity"/>
    <property type="evidence" value="ECO:0007669"/>
    <property type="project" value="InterPro"/>
</dbReference>
<dbReference type="Pfam" id="PF08241">
    <property type="entry name" value="Methyltransf_11"/>
    <property type="match status" value="1"/>
</dbReference>
<reference evidence="4" key="1">
    <citation type="submission" date="2025-08" db="UniProtKB">
        <authorList>
            <consortium name="RefSeq"/>
        </authorList>
    </citation>
    <scope>IDENTIFICATION</scope>
</reference>
<dbReference type="OrthoDB" id="10017101at2759"/>
<evidence type="ECO:0000313" key="4">
    <source>
        <dbReference type="RefSeq" id="XP_010905461.2"/>
    </source>
</evidence>
<feature type="transmembrane region" description="Helical" evidence="1">
    <location>
        <begin position="78"/>
        <end position="100"/>
    </location>
</feature>
<dbReference type="Gene3D" id="3.40.50.150">
    <property type="entry name" value="Vaccinia Virus protein VP39"/>
    <property type="match status" value="1"/>
</dbReference>
<evidence type="ECO:0000259" key="2">
    <source>
        <dbReference type="Pfam" id="PF08241"/>
    </source>
</evidence>
<dbReference type="InParanoid" id="A0A6I9QA15"/>
<keyword evidence="1" id="KW-0472">Membrane</keyword>
<gene>
    <name evidence="4" type="primary">LOC105032658</name>
</gene>
<accession>A0A6I9QA15</accession>
<evidence type="ECO:0000313" key="3">
    <source>
        <dbReference type="Proteomes" id="UP000504607"/>
    </source>
</evidence>
<dbReference type="InterPro" id="IPR013216">
    <property type="entry name" value="Methyltransf_11"/>
</dbReference>
<dbReference type="PANTHER" id="PTHR45277:SF1">
    <property type="entry name" value="EXPRESSED PROTEIN"/>
    <property type="match status" value="1"/>
</dbReference>